<evidence type="ECO:0000313" key="2">
    <source>
        <dbReference type="EMBL" id="NVN31400.1"/>
    </source>
</evidence>
<comment type="caution">
    <text evidence="2">The sequence shown here is derived from an EMBL/GenBank/DDBJ whole genome shotgun (WGS) entry which is preliminary data.</text>
</comment>
<evidence type="ECO:0000256" key="1">
    <source>
        <dbReference type="SAM" id="Phobius"/>
    </source>
</evidence>
<evidence type="ECO:0000313" key="3">
    <source>
        <dbReference type="Proteomes" id="UP000565205"/>
    </source>
</evidence>
<feature type="transmembrane region" description="Helical" evidence="1">
    <location>
        <begin position="25"/>
        <end position="49"/>
    </location>
</feature>
<name>A0A850NT25_9PROT</name>
<dbReference type="EMBL" id="JABXXQ010000365">
    <property type="protein sequence ID" value="NVN31400.1"/>
    <property type="molecule type" value="Genomic_DNA"/>
</dbReference>
<keyword evidence="1" id="KW-1133">Transmembrane helix</keyword>
<gene>
    <name evidence="2" type="ORF">HUK83_13805</name>
</gene>
<feature type="transmembrane region" description="Helical" evidence="1">
    <location>
        <begin position="106"/>
        <end position="127"/>
    </location>
</feature>
<proteinExistence type="predicted"/>
<keyword evidence="1" id="KW-0472">Membrane</keyword>
<dbReference type="AlphaFoldDB" id="A0A850NT25"/>
<reference evidence="2 3" key="1">
    <citation type="submission" date="2020-06" db="EMBL/GenBank/DDBJ databases">
        <title>Description of novel acetic acid bacteria.</title>
        <authorList>
            <person name="Sombolestani A."/>
        </authorList>
    </citation>
    <scope>NUCLEOTIDE SEQUENCE [LARGE SCALE GENOMIC DNA]</scope>
    <source>
        <strain evidence="2 3">LMG 26838</strain>
    </source>
</reference>
<organism evidence="2 3">
    <name type="scientific">Endobacter medicaginis</name>
    <dbReference type="NCBI Taxonomy" id="1181271"/>
    <lineage>
        <taxon>Bacteria</taxon>
        <taxon>Pseudomonadati</taxon>
        <taxon>Pseudomonadota</taxon>
        <taxon>Alphaproteobacteria</taxon>
        <taxon>Acetobacterales</taxon>
        <taxon>Acetobacteraceae</taxon>
        <taxon>Endobacter</taxon>
    </lineage>
</organism>
<sequence>MTCTVRPWDALARPIALAGIRGFDLALACGALLLIGLVLGPVATIPMQIPLDYNEGWNAGFAARAVMPGTGPLYPGPDTLVFNNYPPLGFLIVGAAGRWLVGDMIVAGRIIALLGLLASGALVALCLRRLGLAWRPAI</sequence>
<feature type="non-terminal residue" evidence="2">
    <location>
        <position position="138"/>
    </location>
</feature>
<dbReference type="Proteomes" id="UP000565205">
    <property type="component" value="Unassembled WGS sequence"/>
</dbReference>
<protein>
    <submittedName>
        <fullName evidence="2">Uncharacterized protein</fullName>
    </submittedName>
</protein>
<keyword evidence="1" id="KW-0812">Transmembrane</keyword>
<accession>A0A850NT25</accession>